<feature type="non-terminal residue" evidence="1">
    <location>
        <position position="90"/>
    </location>
</feature>
<keyword evidence="2" id="KW-1185">Reference proteome</keyword>
<evidence type="ECO:0000313" key="1">
    <source>
        <dbReference type="EMBL" id="KAJ1678833.1"/>
    </source>
</evidence>
<evidence type="ECO:0000313" key="2">
    <source>
        <dbReference type="Proteomes" id="UP001145114"/>
    </source>
</evidence>
<sequence length="90" mass="9686">MIRLIKTKKRLRRMRFEKKFVPSSFHPLLFDRLERFQAFSTGGADSDSDVPLKNAFNESSDHERDTAKSLTGAGTPTPGSSGGGGGGNGG</sequence>
<comment type="caution">
    <text evidence="1">The sequence shown here is derived from an EMBL/GenBank/DDBJ whole genome shotgun (WGS) entry which is preliminary data.</text>
</comment>
<protein>
    <submittedName>
        <fullName evidence="1">Uncharacterized protein</fullName>
    </submittedName>
</protein>
<dbReference type="EMBL" id="JAMZIH010000820">
    <property type="protein sequence ID" value="KAJ1678833.1"/>
    <property type="molecule type" value="Genomic_DNA"/>
</dbReference>
<dbReference type="Proteomes" id="UP001145114">
    <property type="component" value="Unassembled WGS sequence"/>
</dbReference>
<name>A0ACC1HUR6_9FUNG</name>
<gene>
    <name evidence="1" type="ORF">EV182_003260</name>
</gene>
<accession>A0ACC1HUR6</accession>
<proteinExistence type="predicted"/>
<reference evidence="1" key="1">
    <citation type="submission" date="2022-06" db="EMBL/GenBank/DDBJ databases">
        <title>Phylogenomic reconstructions and comparative analyses of Kickxellomycotina fungi.</title>
        <authorList>
            <person name="Reynolds N.K."/>
            <person name="Stajich J.E."/>
            <person name="Barry K."/>
            <person name="Grigoriev I.V."/>
            <person name="Crous P."/>
            <person name="Smith M.E."/>
        </authorList>
    </citation>
    <scope>NUCLEOTIDE SEQUENCE</scope>
    <source>
        <strain evidence="1">RSA 2271</strain>
    </source>
</reference>
<organism evidence="1 2">
    <name type="scientific">Spiromyces aspiralis</name>
    <dbReference type="NCBI Taxonomy" id="68401"/>
    <lineage>
        <taxon>Eukaryota</taxon>
        <taxon>Fungi</taxon>
        <taxon>Fungi incertae sedis</taxon>
        <taxon>Zoopagomycota</taxon>
        <taxon>Kickxellomycotina</taxon>
        <taxon>Kickxellomycetes</taxon>
        <taxon>Kickxellales</taxon>
        <taxon>Kickxellaceae</taxon>
        <taxon>Spiromyces</taxon>
    </lineage>
</organism>